<keyword evidence="2" id="KW-1133">Transmembrane helix</keyword>
<dbReference type="Pfam" id="PF00691">
    <property type="entry name" value="OmpA"/>
    <property type="match status" value="1"/>
</dbReference>
<keyword evidence="1 2" id="KW-0472">Membrane</keyword>
<dbReference type="GO" id="GO:0016020">
    <property type="term" value="C:membrane"/>
    <property type="evidence" value="ECO:0007669"/>
    <property type="project" value="UniProtKB-UniRule"/>
</dbReference>
<dbReference type="PROSITE" id="PS51123">
    <property type="entry name" value="OMPA_2"/>
    <property type="match status" value="1"/>
</dbReference>
<keyword evidence="4" id="KW-0966">Cell projection</keyword>
<sequence>MDSSNQSYWIPLSDLMTGLMMIFMLIAVTFMLRVEQTTTLVVKEYEETKSDLAQALQKEFAMNLKQWNAEILGDMTIRFDDPNVLFDTGSAVVKPAFKEILNDFIPRYIELVTSKKYSHSIKEIRIEGHTSKKWAADTDEKTAFIKNMRLSQERAQSMLEYILNLSTLSPHEKWMREYLTSSGFSSSKPIFDEQHLVDDERSQRVEFVIVTNAESKMDAISKEILSLKNG</sequence>
<dbReference type="CDD" id="cd07185">
    <property type="entry name" value="OmpA_C-like"/>
    <property type="match status" value="1"/>
</dbReference>
<gene>
    <name evidence="4" type="ORF">Ldro_0177</name>
</gene>
<keyword evidence="4" id="KW-0282">Flagellum</keyword>
<keyword evidence="4" id="KW-0969">Cilium</keyword>
<evidence type="ECO:0000256" key="1">
    <source>
        <dbReference type="PROSITE-ProRule" id="PRU00473"/>
    </source>
</evidence>
<organism evidence="4 5">
    <name type="scientific">Legionella drozanskii LLAP-1</name>
    <dbReference type="NCBI Taxonomy" id="1212489"/>
    <lineage>
        <taxon>Bacteria</taxon>
        <taxon>Pseudomonadati</taxon>
        <taxon>Pseudomonadota</taxon>
        <taxon>Gammaproteobacteria</taxon>
        <taxon>Legionellales</taxon>
        <taxon>Legionellaceae</taxon>
        <taxon>Legionella</taxon>
    </lineage>
</organism>
<dbReference type="AlphaFoldDB" id="A0A0W0TE02"/>
<dbReference type="STRING" id="1212489.Ldro_0177"/>
<name>A0A0W0TE02_9GAMM</name>
<dbReference type="SUPFAM" id="SSF103088">
    <property type="entry name" value="OmpA-like"/>
    <property type="match status" value="1"/>
</dbReference>
<evidence type="ECO:0000313" key="5">
    <source>
        <dbReference type="Proteomes" id="UP000054736"/>
    </source>
</evidence>
<dbReference type="Gene3D" id="3.30.1330.60">
    <property type="entry name" value="OmpA-like domain"/>
    <property type="match status" value="1"/>
</dbReference>
<dbReference type="PANTHER" id="PTHR30329">
    <property type="entry name" value="STATOR ELEMENT OF FLAGELLAR MOTOR COMPLEX"/>
    <property type="match status" value="1"/>
</dbReference>
<feature type="transmembrane region" description="Helical" evidence="2">
    <location>
        <begin position="15"/>
        <end position="34"/>
    </location>
</feature>
<evidence type="ECO:0000259" key="3">
    <source>
        <dbReference type="PROSITE" id="PS51123"/>
    </source>
</evidence>
<dbReference type="Proteomes" id="UP000054736">
    <property type="component" value="Unassembled WGS sequence"/>
</dbReference>
<evidence type="ECO:0000256" key="2">
    <source>
        <dbReference type="SAM" id="Phobius"/>
    </source>
</evidence>
<dbReference type="PANTHER" id="PTHR30329:SF21">
    <property type="entry name" value="LIPOPROTEIN YIAD-RELATED"/>
    <property type="match status" value="1"/>
</dbReference>
<dbReference type="EMBL" id="LNXY01000001">
    <property type="protein sequence ID" value="KTC93827.1"/>
    <property type="molecule type" value="Genomic_DNA"/>
</dbReference>
<reference evidence="4 5" key="1">
    <citation type="submission" date="2015-11" db="EMBL/GenBank/DDBJ databases">
        <title>Genomic analysis of 38 Legionella species identifies large and diverse effector repertoires.</title>
        <authorList>
            <person name="Burstein D."/>
            <person name="Amaro F."/>
            <person name="Zusman T."/>
            <person name="Lifshitz Z."/>
            <person name="Cohen O."/>
            <person name="Gilbert J.A."/>
            <person name="Pupko T."/>
            <person name="Shuman H.A."/>
            <person name="Segal G."/>
        </authorList>
    </citation>
    <scope>NUCLEOTIDE SEQUENCE [LARGE SCALE GENOMIC DNA]</scope>
    <source>
        <strain evidence="4 5">ATCC 700990</strain>
    </source>
</reference>
<dbReference type="InterPro" id="IPR006665">
    <property type="entry name" value="OmpA-like"/>
</dbReference>
<dbReference type="RefSeq" id="WP_058494533.1">
    <property type="nucleotide sequence ID" value="NZ_CAAAIU010000006.1"/>
</dbReference>
<keyword evidence="2" id="KW-0812">Transmembrane</keyword>
<comment type="caution">
    <text evidence="4">The sequence shown here is derived from an EMBL/GenBank/DDBJ whole genome shotgun (WGS) entry which is preliminary data.</text>
</comment>
<accession>A0A0W0TE02</accession>
<dbReference type="InterPro" id="IPR036737">
    <property type="entry name" value="OmpA-like_sf"/>
</dbReference>
<dbReference type="OrthoDB" id="9793443at2"/>
<protein>
    <submittedName>
        <fullName evidence="4">Flagellar motor protein MotB</fullName>
    </submittedName>
</protein>
<evidence type="ECO:0000313" key="4">
    <source>
        <dbReference type="EMBL" id="KTC93827.1"/>
    </source>
</evidence>
<dbReference type="InterPro" id="IPR050330">
    <property type="entry name" value="Bact_OuterMem_StrucFunc"/>
</dbReference>
<proteinExistence type="predicted"/>
<dbReference type="PATRIC" id="fig|1212489.4.peg.178"/>
<feature type="domain" description="OmpA-like" evidence="3">
    <location>
        <begin position="73"/>
        <end position="213"/>
    </location>
</feature>
<keyword evidence="5" id="KW-1185">Reference proteome</keyword>